<keyword evidence="3" id="KW-0963">Cytoplasm</keyword>
<feature type="domain" description="TPX2 C-terminal" evidence="7">
    <location>
        <begin position="193"/>
        <end position="263"/>
    </location>
</feature>
<reference evidence="8" key="1">
    <citation type="submission" date="2024-06" db="EMBL/GenBank/DDBJ databases">
        <authorList>
            <person name="Liu X."/>
            <person name="Lenzi L."/>
            <person name="Haldenby T S."/>
            <person name="Uol C."/>
        </authorList>
    </citation>
    <scope>NUCLEOTIDE SEQUENCE</scope>
</reference>
<dbReference type="AlphaFoldDB" id="A0AAV2TMN0"/>
<evidence type="ECO:0000256" key="4">
    <source>
        <dbReference type="ARBA" id="ARBA00023212"/>
    </source>
</evidence>
<proteinExistence type="inferred from homology"/>
<feature type="region of interest" description="Disordered" evidence="6">
    <location>
        <begin position="1"/>
        <end position="47"/>
    </location>
</feature>
<dbReference type="GO" id="GO:0005819">
    <property type="term" value="C:spindle"/>
    <property type="evidence" value="ECO:0007669"/>
    <property type="project" value="InterPro"/>
</dbReference>
<evidence type="ECO:0000256" key="1">
    <source>
        <dbReference type="ARBA" id="ARBA00004245"/>
    </source>
</evidence>
<feature type="region of interest" description="Disordered" evidence="6">
    <location>
        <begin position="113"/>
        <end position="132"/>
    </location>
</feature>
<dbReference type="Proteomes" id="UP001497525">
    <property type="component" value="Unassembled WGS sequence"/>
</dbReference>
<organism evidence="8 9">
    <name type="scientific">Calicophoron daubneyi</name>
    <name type="common">Rumen fluke</name>
    <name type="synonym">Paramphistomum daubneyi</name>
    <dbReference type="NCBI Taxonomy" id="300641"/>
    <lineage>
        <taxon>Eukaryota</taxon>
        <taxon>Metazoa</taxon>
        <taxon>Spiralia</taxon>
        <taxon>Lophotrochozoa</taxon>
        <taxon>Platyhelminthes</taxon>
        <taxon>Trematoda</taxon>
        <taxon>Digenea</taxon>
        <taxon>Plagiorchiida</taxon>
        <taxon>Pronocephalata</taxon>
        <taxon>Paramphistomoidea</taxon>
        <taxon>Paramphistomidae</taxon>
        <taxon>Calicophoron</taxon>
    </lineage>
</organism>
<dbReference type="PANTHER" id="PTHR14326:SF44">
    <property type="entry name" value="TARGETING PROTEIN FOR XKLP2"/>
    <property type="match status" value="1"/>
</dbReference>
<evidence type="ECO:0000256" key="5">
    <source>
        <dbReference type="SAM" id="Coils"/>
    </source>
</evidence>
<dbReference type="Pfam" id="PF06886">
    <property type="entry name" value="TPX2"/>
    <property type="match status" value="2"/>
</dbReference>
<accession>A0AAV2TMN0</accession>
<sequence>MADRPRKSHLMVTRLDKSLGFGSPMDNSENNLPLGGRKSSENPSLDFTTRSVCSYSTRNGDISSKLNTSKVTIPKPFSFEDKDSELLRKRKEIQEQAVREAVRLASSFRAQPMRVGSPDRLPPPIRRPSTHSQPFFFHTEERMEVKRSRLQNSIQSEESSFNLSRAKSPSVLRRSPFYPKPVERPPLVCITPNLATTRRAIERGAYDRKLRERRESLEKKLEAERRIQEAKEREELKVLRRELVHKSNPIRRYKSVRLPSPKPLTVARSPKFHYHSRPDHSSNE</sequence>
<dbReference type="PANTHER" id="PTHR14326">
    <property type="entry name" value="TARGETING PROTEIN FOR XKLP2"/>
    <property type="match status" value="1"/>
</dbReference>
<evidence type="ECO:0000256" key="3">
    <source>
        <dbReference type="ARBA" id="ARBA00022490"/>
    </source>
</evidence>
<evidence type="ECO:0000256" key="2">
    <source>
        <dbReference type="ARBA" id="ARBA00005885"/>
    </source>
</evidence>
<keyword evidence="5" id="KW-0175">Coiled coil</keyword>
<dbReference type="InterPro" id="IPR027329">
    <property type="entry name" value="TPX2_C"/>
</dbReference>
<feature type="coiled-coil region" evidence="5">
    <location>
        <begin position="207"/>
        <end position="234"/>
    </location>
</feature>
<keyword evidence="4" id="KW-0206">Cytoskeleton</keyword>
<comment type="similarity">
    <text evidence="2">Belongs to the TPX2 family.</text>
</comment>
<feature type="domain" description="TPX2 C-terminal" evidence="7">
    <location>
        <begin position="82"/>
        <end position="130"/>
    </location>
</feature>
<evidence type="ECO:0000313" key="8">
    <source>
        <dbReference type="EMBL" id="CAL5136687.1"/>
    </source>
</evidence>
<dbReference type="GO" id="GO:0060236">
    <property type="term" value="P:regulation of mitotic spindle organization"/>
    <property type="evidence" value="ECO:0007669"/>
    <property type="project" value="InterPro"/>
</dbReference>
<evidence type="ECO:0000256" key="6">
    <source>
        <dbReference type="SAM" id="MobiDB-lite"/>
    </source>
</evidence>
<feature type="region of interest" description="Disordered" evidence="6">
    <location>
        <begin position="249"/>
        <end position="284"/>
    </location>
</feature>
<evidence type="ECO:0000313" key="9">
    <source>
        <dbReference type="Proteomes" id="UP001497525"/>
    </source>
</evidence>
<dbReference type="EMBL" id="CAXLJL010000345">
    <property type="protein sequence ID" value="CAL5136687.1"/>
    <property type="molecule type" value="Genomic_DNA"/>
</dbReference>
<dbReference type="InterPro" id="IPR009675">
    <property type="entry name" value="TPX2_fam"/>
</dbReference>
<dbReference type="GO" id="GO:0005874">
    <property type="term" value="C:microtubule"/>
    <property type="evidence" value="ECO:0007669"/>
    <property type="project" value="InterPro"/>
</dbReference>
<comment type="subcellular location">
    <subcellularLocation>
        <location evidence="1">Cytoplasm</location>
        <location evidence="1">Cytoskeleton</location>
    </subcellularLocation>
</comment>
<name>A0AAV2TMN0_CALDB</name>
<comment type="caution">
    <text evidence="8">The sequence shown here is derived from an EMBL/GenBank/DDBJ whole genome shotgun (WGS) entry which is preliminary data.</text>
</comment>
<gene>
    <name evidence="8" type="ORF">CDAUBV1_LOCUS10809</name>
</gene>
<protein>
    <recommendedName>
        <fullName evidence="7">TPX2 C-terminal domain-containing protein</fullName>
    </recommendedName>
</protein>
<evidence type="ECO:0000259" key="7">
    <source>
        <dbReference type="Pfam" id="PF06886"/>
    </source>
</evidence>